<organism evidence="1 2">
    <name type="scientific">Eleusine coracana subsp. coracana</name>
    <dbReference type="NCBI Taxonomy" id="191504"/>
    <lineage>
        <taxon>Eukaryota</taxon>
        <taxon>Viridiplantae</taxon>
        <taxon>Streptophyta</taxon>
        <taxon>Embryophyta</taxon>
        <taxon>Tracheophyta</taxon>
        <taxon>Spermatophyta</taxon>
        <taxon>Magnoliopsida</taxon>
        <taxon>Liliopsida</taxon>
        <taxon>Poales</taxon>
        <taxon>Poaceae</taxon>
        <taxon>PACMAD clade</taxon>
        <taxon>Chloridoideae</taxon>
        <taxon>Cynodonteae</taxon>
        <taxon>Eleusininae</taxon>
        <taxon>Eleusine</taxon>
    </lineage>
</organism>
<gene>
    <name evidence="1" type="primary">gb26790</name>
    <name evidence="1" type="ORF">PR202_gb26790</name>
</gene>
<reference evidence="1" key="1">
    <citation type="journal article" date="2018" name="DNA Res.">
        <title>Multiple hybrid de novo genome assembly of finger millet, an orphan allotetraploid crop.</title>
        <authorList>
            <person name="Hatakeyama M."/>
            <person name="Aluri S."/>
            <person name="Balachadran M.T."/>
            <person name="Sivarajan S.R."/>
            <person name="Patrignani A."/>
            <person name="Gruter S."/>
            <person name="Poveda L."/>
            <person name="Shimizu-Inatsugi R."/>
            <person name="Baeten J."/>
            <person name="Francoijs K.J."/>
            <person name="Nataraja K.N."/>
            <person name="Reddy Y.A.N."/>
            <person name="Phadnis S."/>
            <person name="Ravikumar R.L."/>
            <person name="Schlapbach R."/>
            <person name="Sreeman S.M."/>
            <person name="Shimizu K.K."/>
        </authorList>
    </citation>
    <scope>NUCLEOTIDE SEQUENCE</scope>
</reference>
<dbReference type="Proteomes" id="UP001054889">
    <property type="component" value="Unassembled WGS sequence"/>
</dbReference>
<reference evidence="1" key="2">
    <citation type="submission" date="2021-12" db="EMBL/GenBank/DDBJ databases">
        <title>Resequencing data analysis of finger millet.</title>
        <authorList>
            <person name="Hatakeyama M."/>
            <person name="Aluri S."/>
            <person name="Balachadran M.T."/>
            <person name="Sivarajan S.R."/>
            <person name="Poveda L."/>
            <person name="Shimizu-Inatsugi R."/>
            <person name="Schlapbach R."/>
            <person name="Sreeman S.M."/>
            <person name="Shimizu K.K."/>
        </authorList>
    </citation>
    <scope>NUCLEOTIDE SEQUENCE</scope>
</reference>
<protein>
    <submittedName>
        <fullName evidence="1">Uncharacterized protein</fullName>
    </submittedName>
</protein>
<comment type="caution">
    <text evidence="1">The sequence shown here is derived from an EMBL/GenBank/DDBJ whole genome shotgun (WGS) entry which is preliminary data.</text>
</comment>
<evidence type="ECO:0000313" key="2">
    <source>
        <dbReference type="Proteomes" id="UP001054889"/>
    </source>
</evidence>
<accession>A0AAV5FU70</accession>
<evidence type="ECO:0000313" key="1">
    <source>
        <dbReference type="EMBL" id="GJN37801.1"/>
    </source>
</evidence>
<dbReference type="AlphaFoldDB" id="A0AAV5FU70"/>
<dbReference type="EMBL" id="BQKI01000095">
    <property type="protein sequence ID" value="GJN37801.1"/>
    <property type="molecule type" value="Genomic_DNA"/>
</dbReference>
<name>A0AAV5FU70_ELECO</name>
<sequence>MLPEPEKKGPWFILTRVPNLVEDDDGVISPTTDLAFLLHRPPGTTILSVPRRLAPQGTTDIDYPYVAATDEHGDFLLLCSRRLSGLSEYLVWLRTHRPEDGDQFVPTNHPGDGGLHLDYFICDTSTKKAYRLPQLSWRWWRCPRPRKRGADPTRR</sequence>
<proteinExistence type="predicted"/>
<keyword evidence="2" id="KW-1185">Reference proteome</keyword>